<dbReference type="AlphaFoldDB" id="A0A3E2MMT2"/>
<proteinExistence type="predicted"/>
<sequence length="60" mass="6320">MVSLPDHINMRPDGVRAAAVLTARSREAVRSALAAVASKLTPAASDEDDPMLMARGAERC</sequence>
<comment type="caution">
    <text evidence="1">The sequence shown here is derived from an EMBL/GenBank/DDBJ whole genome shotgun (WGS) entry which is preliminary data.</text>
</comment>
<protein>
    <submittedName>
        <fullName evidence="1">Uncharacterized protein</fullName>
    </submittedName>
</protein>
<reference evidence="1 2" key="1">
    <citation type="journal article" date="2018" name="Sci. Rep.">
        <title>Extensive genomic diversity among Mycobacterium marinum strains revealed by whole genome sequencing.</title>
        <authorList>
            <person name="Das S."/>
            <person name="Pettersson B.M."/>
            <person name="Behra P.R."/>
            <person name="Mallick A."/>
            <person name="Cheramie M."/>
            <person name="Ramesh M."/>
            <person name="Shirreff L."/>
            <person name="DuCote T."/>
            <person name="Dasgupta S."/>
            <person name="Ennis D.G."/>
            <person name="Kirsebom L.A."/>
        </authorList>
    </citation>
    <scope>NUCLEOTIDE SEQUENCE [LARGE SCALE GENOMIC DNA]</scope>
    <source>
        <strain evidence="1 2">Davis1</strain>
    </source>
</reference>
<dbReference type="Proteomes" id="UP000257451">
    <property type="component" value="Unassembled WGS sequence"/>
</dbReference>
<evidence type="ECO:0000313" key="2">
    <source>
        <dbReference type="Proteomes" id="UP000257451"/>
    </source>
</evidence>
<dbReference type="GeneID" id="93435869"/>
<gene>
    <name evidence="1" type="ORF">DAVIS_05553</name>
</gene>
<dbReference type="EMBL" id="PEDF01000221">
    <property type="protein sequence ID" value="RFZ31900.1"/>
    <property type="molecule type" value="Genomic_DNA"/>
</dbReference>
<name>A0A3E2MMT2_MYCMR</name>
<organism evidence="1 2">
    <name type="scientific">Mycobacterium marinum</name>
    <dbReference type="NCBI Taxonomy" id="1781"/>
    <lineage>
        <taxon>Bacteria</taxon>
        <taxon>Bacillati</taxon>
        <taxon>Actinomycetota</taxon>
        <taxon>Actinomycetes</taxon>
        <taxon>Mycobacteriales</taxon>
        <taxon>Mycobacteriaceae</taxon>
        <taxon>Mycobacterium</taxon>
        <taxon>Mycobacterium ulcerans group</taxon>
    </lineage>
</organism>
<accession>A0A3E2MMT2</accession>
<evidence type="ECO:0000313" key="1">
    <source>
        <dbReference type="EMBL" id="RFZ31900.1"/>
    </source>
</evidence>
<dbReference type="RefSeq" id="WP_020727309.1">
    <property type="nucleotide sequence ID" value="NZ_BQLB01000420.1"/>
</dbReference>